<feature type="compositionally biased region" description="Basic and acidic residues" evidence="5">
    <location>
        <begin position="146"/>
        <end position="170"/>
    </location>
</feature>
<keyword evidence="4" id="KW-0067">ATP-binding</keyword>
<evidence type="ECO:0000256" key="4">
    <source>
        <dbReference type="RuleBase" id="RU362109"/>
    </source>
</evidence>
<feature type="domain" description="UBC core" evidence="6">
    <location>
        <begin position="1"/>
        <end position="150"/>
    </location>
</feature>
<comment type="caution">
    <text evidence="7">The sequence shown here is derived from an EMBL/GenBank/DDBJ whole genome shotgun (WGS) entry which is preliminary data.</text>
</comment>
<evidence type="ECO:0000256" key="2">
    <source>
        <dbReference type="ARBA" id="ARBA00022786"/>
    </source>
</evidence>
<dbReference type="InterPro" id="IPR016135">
    <property type="entry name" value="UBQ-conjugating_enzyme/RWD"/>
</dbReference>
<organism evidence="7 8">
    <name type="scientific">Coccomyxa subellipsoidea</name>
    <dbReference type="NCBI Taxonomy" id="248742"/>
    <lineage>
        <taxon>Eukaryota</taxon>
        <taxon>Viridiplantae</taxon>
        <taxon>Chlorophyta</taxon>
        <taxon>core chlorophytes</taxon>
        <taxon>Trebouxiophyceae</taxon>
        <taxon>Trebouxiophyceae incertae sedis</taxon>
        <taxon>Coccomyxaceae</taxon>
        <taxon>Coccomyxa</taxon>
    </lineage>
</organism>
<dbReference type="Pfam" id="PF00179">
    <property type="entry name" value="UQ_con"/>
    <property type="match status" value="1"/>
</dbReference>
<evidence type="ECO:0000256" key="1">
    <source>
        <dbReference type="ARBA" id="ARBA00022679"/>
    </source>
</evidence>
<gene>
    <name evidence="7" type="ORF">WJX75_008695</name>
</gene>
<dbReference type="EMBL" id="JALJOT010000016">
    <property type="protein sequence ID" value="KAK9902230.1"/>
    <property type="molecule type" value="Genomic_DNA"/>
</dbReference>
<keyword evidence="1" id="KW-0808">Transferase</keyword>
<dbReference type="PROSITE" id="PS50127">
    <property type="entry name" value="UBC_2"/>
    <property type="match status" value="1"/>
</dbReference>
<proteinExistence type="inferred from homology"/>
<keyword evidence="8" id="KW-1185">Reference proteome</keyword>
<evidence type="ECO:0000256" key="5">
    <source>
        <dbReference type="SAM" id="MobiDB-lite"/>
    </source>
</evidence>
<dbReference type="SMART" id="SM00212">
    <property type="entry name" value="UBCc"/>
    <property type="match status" value="1"/>
</dbReference>
<evidence type="ECO:0000259" key="6">
    <source>
        <dbReference type="PROSITE" id="PS50127"/>
    </source>
</evidence>
<dbReference type="Proteomes" id="UP001491310">
    <property type="component" value="Unassembled WGS sequence"/>
</dbReference>
<sequence length="198" mass="21449">MSARMAREIKLLTTEPPPGVCAWPVNDRCDEISAQVQGPKGTVYEKGVFTLSVHIPPRYPFEPPQVRFITPVYHPNIDSGGRICLDILNMPPKGAWRPALNISTVLASIGLLLADPNPEDGLMTEVAAEYKLNRAAFDMKARQMTEKHAVEPKESTAVRRDAEGAVEKHVATPSAAATPAEPASALPDPGCQVMVDRS</sequence>
<protein>
    <recommendedName>
        <fullName evidence="6">UBC core domain-containing protein</fullName>
    </recommendedName>
</protein>
<keyword evidence="2 4" id="KW-0833">Ubl conjugation pathway</keyword>
<dbReference type="InterPro" id="IPR000608">
    <property type="entry name" value="UBC"/>
</dbReference>
<dbReference type="InterPro" id="IPR050113">
    <property type="entry name" value="Ub_conjugating_enzyme"/>
</dbReference>
<dbReference type="PROSITE" id="PS00183">
    <property type="entry name" value="UBC_1"/>
    <property type="match status" value="1"/>
</dbReference>
<dbReference type="SUPFAM" id="SSF54495">
    <property type="entry name" value="UBC-like"/>
    <property type="match status" value="1"/>
</dbReference>
<feature type="compositionally biased region" description="Low complexity" evidence="5">
    <location>
        <begin position="171"/>
        <end position="185"/>
    </location>
</feature>
<dbReference type="Gene3D" id="3.10.110.10">
    <property type="entry name" value="Ubiquitin Conjugating Enzyme"/>
    <property type="match status" value="1"/>
</dbReference>
<evidence type="ECO:0000256" key="3">
    <source>
        <dbReference type="PROSITE-ProRule" id="PRU10133"/>
    </source>
</evidence>
<dbReference type="PANTHER" id="PTHR24067">
    <property type="entry name" value="UBIQUITIN-CONJUGATING ENZYME E2"/>
    <property type="match status" value="1"/>
</dbReference>
<dbReference type="InterPro" id="IPR023313">
    <property type="entry name" value="UBQ-conjugating_AS"/>
</dbReference>
<accession>A0ABR2YCQ6</accession>
<evidence type="ECO:0000313" key="8">
    <source>
        <dbReference type="Proteomes" id="UP001491310"/>
    </source>
</evidence>
<dbReference type="CDD" id="cd23805">
    <property type="entry name" value="UBCc_UBE2T"/>
    <property type="match status" value="1"/>
</dbReference>
<name>A0ABR2YCQ6_9CHLO</name>
<feature type="active site" description="Glycyl thioester intermediate" evidence="3">
    <location>
        <position position="84"/>
    </location>
</feature>
<evidence type="ECO:0000313" key="7">
    <source>
        <dbReference type="EMBL" id="KAK9902230.1"/>
    </source>
</evidence>
<comment type="similarity">
    <text evidence="4">Belongs to the ubiquitin-conjugating enzyme family.</text>
</comment>
<feature type="region of interest" description="Disordered" evidence="5">
    <location>
        <begin position="146"/>
        <end position="198"/>
    </location>
</feature>
<reference evidence="7 8" key="1">
    <citation type="journal article" date="2024" name="Nat. Commun.">
        <title>Phylogenomics reveals the evolutionary origins of lichenization in chlorophyte algae.</title>
        <authorList>
            <person name="Puginier C."/>
            <person name="Libourel C."/>
            <person name="Otte J."/>
            <person name="Skaloud P."/>
            <person name="Haon M."/>
            <person name="Grisel S."/>
            <person name="Petersen M."/>
            <person name="Berrin J.G."/>
            <person name="Delaux P.M."/>
            <person name="Dal Grande F."/>
            <person name="Keller J."/>
        </authorList>
    </citation>
    <scope>NUCLEOTIDE SEQUENCE [LARGE SCALE GENOMIC DNA]</scope>
    <source>
        <strain evidence="7 8">SAG 216-7</strain>
    </source>
</reference>
<keyword evidence="4" id="KW-0547">Nucleotide-binding</keyword>